<dbReference type="HOGENOM" id="CLU_008455_1_2_1"/>
<dbReference type="GO" id="GO:0022857">
    <property type="term" value="F:transmembrane transporter activity"/>
    <property type="evidence" value="ECO:0007669"/>
    <property type="project" value="InterPro"/>
</dbReference>
<comment type="caution">
    <text evidence="10">The sequence shown here is derived from an EMBL/GenBank/DDBJ whole genome shotgun (WGS) entry which is preliminary data.</text>
</comment>
<sequence>MGTEEEVALPRAQNPSLAEKSPGLKNIQDKTDDSTTDNDVTDSVSDGKRPADNDGAEKQADGPADSRDDENTIFWDGDKDPQNPYNWPTWLKVLNCVLVSSLTFLTPLGSSMFAPGVPELMREFNNSSSTLGSFVVSVYVLGFAAGPMVFAPLSEIYGRLPVYHATNVFFLAFTIACAKAPSFSALVGFRFLAGLFGSVPMTNGGGTIADMIVQERRGMAMSVFSIGPLLGPIVGPVAGGYLSEALGWRWVFWLLSIISGTVSVLFALFSRETYAPVLLKRKAAKLRKETGNNLLRSKLDPGMGSSDFFKRSIIRPCKMLLFSPICVIASVYVGIAYAYLYLMFGSITPLFMQIYGFGPGEAGLSFLGLGVGSMVGVLWFSIMSDKYIKKKAEQERIAAEAEGRTAEGMKPEYRLPPLKIGAFLLPAGLFLYGWTADYGVHWIAPIIGTTVVGPLQMYLVDSFQIYAASALASNSLVRSIFGAVIPLAAFPMFDKLGLGWGNSLLGFIACLMIPAPWLVLRYGEYLRKRFEIKDL</sequence>
<dbReference type="Pfam" id="PF07690">
    <property type="entry name" value="MFS_1"/>
    <property type="match status" value="1"/>
</dbReference>
<dbReference type="STRING" id="857340.A0A086SV94"/>
<dbReference type="EMBL" id="JPKY01000151">
    <property type="protein sequence ID" value="KFH41026.1"/>
    <property type="molecule type" value="Genomic_DNA"/>
</dbReference>
<evidence type="ECO:0000256" key="5">
    <source>
        <dbReference type="ARBA" id="ARBA00023136"/>
    </source>
</evidence>
<feature type="transmembrane region" description="Helical" evidence="8">
    <location>
        <begin position="131"/>
        <end position="150"/>
    </location>
</feature>
<accession>A0A086SV94</accession>
<evidence type="ECO:0000313" key="11">
    <source>
        <dbReference type="Proteomes" id="UP000029964"/>
    </source>
</evidence>
<keyword evidence="6" id="KW-0325">Glycoprotein</keyword>
<dbReference type="CDD" id="cd17323">
    <property type="entry name" value="MFS_Tpo1_MDR_like"/>
    <property type="match status" value="1"/>
</dbReference>
<dbReference type="AlphaFoldDB" id="A0A086SV94"/>
<comment type="subcellular location">
    <subcellularLocation>
        <location evidence="1">Membrane</location>
        <topology evidence="1">Multi-pass membrane protein</topology>
    </subcellularLocation>
</comment>
<feature type="domain" description="Major facilitator superfamily (MFS) profile" evidence="9">
    <location>
        <begin position="95"/>
        <end position="527"/>
    </location>
</feature>
<keyword evidence="11" id="KW-1185">Reference proteome</keyword>
<feature type="transmembrane region" description="Helical" evidence="8">
    <location>
        <begin position="250"/>
        <end position="270"/>
    </location>
</feature>
<feature type="transmembrane region" description="Helical" evidence="8">
    <location>
        <begin position="90"/>
        <end position="110"/>
    </location>
</feature>
<dbReference type="OrthoDB" id="5296287at2759"/>
<organism evidence="10 11">
    <name type="scientific">Hapsidospora chrysogenum (strain ATCC 11550 / CBS 779.69 / DSM 880 / IAM 14645 / JCM 23072 / IMI 49137)</name>
    <name type="common">Acremonium chrysogenum</name>
    <dbReference type="NCBI Taxonomy" id="857340"/>
    <lineage>
        <taxon>Eukaryota</taxon>
        <taxon>Fungi</taxon>
        <taxon>Dikarya</taxon>
        <taxon>Ascomycota</taxon>
        <taxon>Pezizomycotina</taxon>
        <taxon>Sordariomycetes</taxon>
        <taxon>Hypocreomycetidae</taxon>
        <taxon>Hypocreales</taxon>
        <taxon>Bionectriaceae</taxon>
        <taxon>Hapsidospora</taxon>
    </lineage>
</organism>
<dbReference type="SUPFAM" id="SSF103473">
    <property type="entry name" value="MFS general substrate transporter"/>
    <property type="match status" value="1"/>
</dbReference>
<comment type="similarity">
    <text evidence="2">Belongs to the major facilitator superfamily.</text>
</comment>
<evidence type="ECO:0000259" key="9">
    <source>
        <dbReference type="PROSITE" id="PS50850"/>
    </source>
</evidence>
<dbReference type="FunFam" id="1.20.1250.20:FF:000011">
    <property type="entry name" value="MFS multidrug transporter, putative"/>
    <property type="match status" value="1"/>
</dbReference>
<dbReference type="InterPro" id="IPR011701">
    <property type="entry name" value="MFS"/>
</dbReference>
<feature type="transmembrane region" description="Helical" evidence="8">
    <location>
        <begin position="475"/>
        <end position="493"/>
    </location>
</feature>
<dbReference type="Gene3D" id="1.20.1250.20">
    <property type="entry name" value="MFS general substrate transporter like domains"/>
    <property type="match status" value="1"/>
</dbReference>
<keyword evidence="5 8" id="KW-0472">Membrane</keyword>
<feature type="transmembrane region" description="Helical" evidence="8">
    <location>
        <begin position="442"/>
        <end position="463"/>
    </location>
</feature>
<dbReference type="PANTHER" id="PTHR23502:SF68">
    <property type="entry name" value="MULTIDRUG TRANSPORTER, PUTATIVE (AFU_ORTHOLOGUE AFUA_3G01120)-RELATED"/>
    <property type="match status" value="1"/>
</dbReference>
<evidence type="ECO:0000256" key="7">
    <source>
        <dbReference type="SAM" id="MobiDB-lite"/>
    </source>
</evidence>
<feature type="transmembrane region" description="Helical" evidence="8">
    <location>
        <begin position="418"/>
        <end position="436"/>
    </location>
</feature>
<feature type="region of interest" description="Disordered" evidence="7">
    <location>
        <begin position="1"/>
        <end position="80"/>
    </location>
</feature>
<gene>
    <name evidence="10" type="ORF">ACRE_082730</name>
</gene>
<dbReference type="Proteomes" id="UP000029964">
    <property type="component" value="Unassembled WGS sequence"/>
</dbReference>
<feature type="transmembrane region" description="Helical" evidence="8">
    <location>
        <begin position="218"/>
        <end position="238"/>
    </location>
</feature>
<dbReference type="PANTHER" id="PTHR23502">
    <property type="entry name" value="MAJOR FACILITATOR SUPERFAMILY"/>
    <property type="match status" value="1"/>
</dbReference>
<protein>
    <submittedName>
        <fullName evidence="10">Putative transporter-like protein</fullName>
    </submittedName>
</protein>
<reference evidence="11" key="1">
    <citation type="journal article" date="2014" name="Genome Announc.">
        <title>Genome sequence and annotation of Acremonium chrysogenum, producer of the beta-lactam antibiotic cephalosporin C.</title>
        <authorList>
            <person name="Terfehr D."/>
            <person name="Dahlmann T.A."/>
            <person name="Specht T."/>
            <person name="Zadra I."/>
            <person name="Kuernsteiner H."/>
            <person name="Kueck U."/>
        </authorList>
    </citation>
    <scope>NUCLEOTIDE SEQUENCE [LARGE SCALE GENOMIC DNA]</scope>
    <source>
        <strain evidence="11">ATCC 11550 / CBS 779.69 / DSM 880 / IAM 14645 / JCM 23072 / IMI 49137</strain>
    </source>
</reference>
<dbReference type="PROSITE" id="PS50850">
    <property type="entry name" value="MFS"/>
    <property type="match status" value="1"/>
</dbReference>
<dbReference type="InterPro" id="IPR020846">
    <property type="entry name" value="MFS_dom"/>
</dbReference>
<evidence type="ECO:0000256" key="8">
    <source>
        <dbReference type="SAM" id="Phobius"/>
    </source>
</evidence>
<feature type="transmembrane region" description="Helical" evidence="8">
    <location>
        <begin position="319"/>
        <end position="342"/>
    </location>
</feature>
<keyword evidence="3 8" id="KW-0812">Transmembrane</keyword>
<name>A0A086SV94_HAPC1</name>
<evidence type="ECO:0000256" key="6">
    <source>
        <dbReference type="ARBA" id="ARBA00023180"/>
    </source>
</evidence>
<keyword evidence="4 8" id="KW-1133">Transmembrane helix</keyword>
<evidence type="ECO:0000256" key="2">
    <source>
        <dbReference type="ARBA" id="ARBA00008335"/>
    </source>
</evidence>
<evidence type="ECO:0000256" key="4">
    <source>
        <dbReference type="ARBA" id="ARBA00022989"/>
    </source>
</evidence>
<feature type="transmembrane region" description="Helical" evidence="8">
    <location>
        <begin position="362"/>
        <end position="382"/>
    </location>
</feature>
<feature type="compositionally biased region" description="Basic and acidic residues" evidence="7">
    <location>
        <begin position="45"/>
        <end position="80"/>
    </location>
</feature>
<proteinExistence type="inferred from homology"/>
<dbReference type="InterPro" id="IPR036259">
    <property type="entry name" value="MFS_trans_sf"/>
</dbReference>
<dbReference type="GO" id="GO:0016020">
    <property type="term" value="C:membrane"/>
    <property type="evidence" value="ECO:0007669"/>
    <property type="project" value="UniProtKB-SubCell"/>
</dbReference>
<evidence type="ECO:0000256" key="3">
    <source>
        <dbReference type="ARBA" id="ARBA00022692"/>
    </source>
</evidence>
<evidence type="ECO:0000256" key="1">
    <source>
        <dbReference type="ARBA" id="ARBA00004141"/>
    </source>
</evidence>
<feature type="transmembrane region" description="Helical" evidence="8">
    <location>
        <begin position="499"/>
        <end position="520"/>
    </location>
</feature>
<evidence type="ECO:0000313" key="10">
    <source>
        <dbReference type="EMBL" id="KFH41026.1"/>
    </source>
</evidence>